<reference evidence="1 2" key="1">
    <citation type="submission" date="2018-07" db="EMBL/GenBank/DDBJ databases">
        <title>Draft Genome Assemblies for Five Robust Yarrowia lipolytica Strains Exhibiting High Lipid Production and Pentose Sugar Utilization and Sugar Alcohol Secretion from Undetoxified Lignocellulosic Biomass Hydrolysates.</title>
        <authorList>
            <consortium name="DOE Joint Genome Institute"/>
            <person name="Walker C."/>
            <person name="Ryu S."/>
            <person name="Na H."/>
            <person name="Zane M."/>
            <person name="LaButti K."/>
            <person name="Lipzen A."/>
            <person name="Haridas S."/>
            <person name="Barry K."/>
            <person name="Grigoriev I.V."/>
            <person name="Quarterman J."/>
            <person name="Slininger P."/>
            <person name="Dien B."/>
            <person name="Trinh C.T."/>
        </authorList>
    </citation>
    <scope>NUCLEOTIDE SEQUENCE [LARGE SCALE GENOMIC DNA]</scope>
    <source>
        <strain evidence="1 2">YB392</strain>
    </source>
</reference>
<evidence type="ECO:0000313" key="2">
    <source>
        <dbReference type="Proteomes" id="UP000256601"/>
    </source>
</evidence>
<dbReference type="AlphaFoldDB" id="A0A371BYB6"/>
<evidence type="ECO:0000313" key="1">
    <source>
        <dbReference type="EMBL" id="RDW23085.1"/>
    </source>
</evidence>
<name>A0A371BYB6_YARLL</name>
<sequence>MSRCRNDVDAIATWDIAKDSSVRRGMKALFEEKLDTGVLEDYQLKRTSWSEPAGANQLERTSWSEHIWWVCIRMWI</sequence>
<dbReference type="Proteomes" id="UP000256601">
    <property type="component" value="Unassembled WGS sequence"/>
</dbReference>
<proteinExistence type="predicted"/>
<gene>
    <name evidence="1" type="ORF">B0I71DRAFT_149345</name>
</gene>
<dbReference type="EMBL" id="KZ859114">
    <property type="protein sequence ID" value="RDW23085.1"/>
    <property type="molecule type" value="Genomic_DNA"/>
</dbReference>
<organism evidence="1 2">
    <name type="scientific">Yarrowia lipolytica</name>
    <name type="common">Candida lipolytica</name>
    <dbReference type="NCBI Taxonomy" id="4952"/>
    <lineage>
        <taxon>Eukaryota</taxon>
        <taxon>Fungi</taxon>
        <taxon>Dikarya</taxon>
        <taxon>Ascomycota</taxon>
        <taxon>Saccharomycotina</taxon>
        <taxon>Dipodascomycetes</taxon>
        <taxon>Dipodascales</taxon>
        <taxon>Dipodascales incertae sedis</taxon>
        <taxon>Yarrowia</taxon>
    </lineage>
</organism>
<dbReference type="VEuPathDB" id="FungiDB:YALI0_A15642g"/>
<protein>
    <submittedName>
        <fullName evidence="1">Uncharacterized protein</fullName>
    </submittedName>
</protein>
<accession>A0A371BYB6</accession>